<dbReference type="PANTHER" id="PTHR36328">
    <property type="entry name" value="TRANSMEMBRANE PROTEIN"/>
    <property type="match status" value="1"/>
</dbReference>
<evidence type="ECO:0000313" key="4">
    <source>
        <dbReference type="Proteomes" id="UP000321393"/>
    </source>
</evidence>
<proteinExistence type="predicted"/>
<keyword evidence="1" id="KW-0812">Transmembrane</keyword>
<accession>A0A5D3BXX8</accession>
<keyword evidence="1" id="KW-0472">Membrane</keyword>
<evidence type="ECO:0000256" key="1">
    <source>
        <dbReference type="SAM" id="Phobius"/>
    </source>
</evidence>
<evidence type="ECO:0000313" key="5">
    <source>
        <dbReference type="Proteomes" id="UP000321947"/>
    </source>
</evidence>
<gene>
    <name evidence="3" type="ORF">E5676_scaffold347G00520</name>
    <name evidence="2" type="ORF">E6C27_scaffold242G001950</name>
</gene>
<name>A0A5D3BXX8_CUCMM</name>
<organism evidence="3 5">
    <name type="scientific">Cucumis melo var. makuwa</name>
    <name type="common">Oriental melon</name>
    <dbReference type="NCBI Taxonomy" id="1194695"/>
    <lineage>
        <taxon>Eukaryota</taxon>
        <taxon>Viridiplantae</taxon>
        <taxon>Streptophyta</taxon>
        <taxon>Embryophyta</taxon>
        <taxon>Tracheophyta</taxon>
        <taxon>Spermatophyta</taxon>
        <taxon>Magnoliopsida</taxon>
        <taxon>eudicotyledons</taxon>
        <taxon>Gunneridae</taxon>
        <taxon>Pentapetalae</taxon>
        <taxon>rosids</taxon>
        <taxon>fabids</taxon>
        <taxon>Cucurbitales</taxon>
        <taxon>Cucurbitaceae</taxon>
        <taxon>Benincaseae</taxon>
        <taxon>Cucumis</taxon>
    </lineage>
</organism>
<keyword evidence="1" id="KW-1133">Transmembrane helix</keyword>
<dbReference type="EMBL" id="SSTD01014851">
    <property type="protein sequence ID" value="TYK03858.1"/>
    <property type="molecule type" value="Genomic_DNA"/>
</dbReference>
<protein>
    <recommendedName>
        <fullName evidence="6">Transmembrane protein</fullName>
    </recommendedName>
</protein>
<evidence type="ECO:0000313" key="3">
    <source>
        <dbReference type="EMBL" id="TYK03858.1"/>
    </source>
</evidence>
<feature type="transmembrane region" description="Helical" evidence="1">
    <location>
        <begin position="12"/>
        <end position="32"/>
    </location>
</feature>
<reference evidence="4 5" key="1">
    <citation type="submission" date="2019-08" db="EMBL/GenBank/DDBJ databases">
        <title>Draft genome sequences of two oriental melons (Cucumis melo L. var makuwa).</title>
        <authorList>
            <person name="Kwon S.-Y."/>
        </authorList>
    </citation>
    <scope>NUCLEOTIDE SEQUENCE [LARGE SCALE GENOMIC DNA]</scope>
    <source>
        <strain evidence="5">cv. Chang Bougi</strain>
        <strain evidence="4">cv. SW 3</strain>
        <tissue evidence="3">Leaf</tissue>
    </source>
</reference>
<evidence type="ECO:0000313" key="2">
    <source>
        <dbReference type="EMBL" id="KAA0059465.1"/>
    </source>
</evidence>
<dbReference type="Proteomes" id="UP000321947">
    <property type="component" value="Unassembled WGS sequence"/>
</dbReference>
<comment type="caution">
    <text evidence="3">The sequence shown here is derived from an EMBL/GenBank/DDBJ whole genome shotgun (WGS) entry which is preliminary data.</text>
</comment>
<dbReference type="Proteomes" id="UP000321393">
    <property type="component" value="Unassembled WGS sequence"/>
</dbReference>
<sequence>MALQQRCGNNNIGLVAVFIVLMVVSSPDLMLITTSHAARLAKIDPPMCPQCMCCSSPPPGFCCDCCSNSQLPP</sequence>
<dbReference type="PANTHER" id="PTHR36328:SF1">
    <property type="entry name" value="TRANSMEMBRANE PROTEIN"/>
    <property type="match status" value="1"/>
</dbReference>
<dbReference type="AlphaFoldDB" id="A0A5D3BXX8"/>
<evidence type="ECO:0008006" key="6">
    <source>
        <dbReference type="Google" id="ProtNLM"/>
    </source>
</evidence>
<dbReference type="EMBL" id="SSTE01006467">
    <property type="protein sequence ID" value="KAA0059465.1"/>
    <property type="molecule type" value="Genomic_DNA"/>
</dbReference>